<evidence type="ECO:0000256" key="1">
    <source>
        <dbReference type="SAM" id="Phobius"/>
    </source>
</evidence>
<dbReference type="Proteomes" id="UP001162483">
    <property type="component" value="Unassembled WGS sequence"/>
</dbReference>
<organism evidence="2 3">
    <name type="scientific">Staurois parvus</name>
    <dbReference type="NCBI Taxonomy" id="386267"/>
    <lineage>
        <taxon>Eukaryota</taxon>
        <taxon>Metazoa</taxon>
        <taxon>Chordata</taxon>
        <taxon>Craniata</taxon>
        <taxon>Vertebrata</taxon>
        <taxon>Euteleostomi</taxon>
        <taxon>Amphibia</taxon>
        <taxon>Batrachia</taxon>
        <taxon>Anura</taxon>
        <taxon>Neobatrachia</taxon>
        <taxon>Ranoidea</taxon>
        <taxon>Ranidae</taxon>
        <taxon>Staurois</taxon>
    </lineage>
</organism>
<protein>
    <submittedName>
        <fullName evidence="2">Uncharacterized protein</fullName>
    </submittedName>
</protein>
<feature type="transmembrane region" description="Helical" evidence="1">
    <location>
        <begin position="70"/>
        <end position="86"/>
    </location>
</feature>
<name>A0ABN9HDR4_9NEOB</name>
<reference evidence="2" key="1">
    <citation type="submission" date="2023-05" db="EMBL/GenBank/DDBJ databases">
        <authorList>
            <person name="Stuckert A."/>
        </authorList>
    </citation>
    <scope>NUCLEOTIDE SEQUENCE</scope>
</reference>
<sequence>RVSKWSVRPCTHLCIFHSVLHFAETHYSSLNDFLWDTFTSPCFHPVRFLESVKDFFKCKKLLQRRHCRKACSAFCCFFLCVLHFNLPSNKKTMQ</sequence>
<evidence type="ECO:0000313" key="2">
    <source>
        <dbReference type="EMBL" id="CAI9618878.1"/>
    </source>
</evidence>
<accession>A0ABN9HDR4</accession>
<comment type="caution">
    <text evidence="2">The sequence shown here is derived from an EMBL/GenBank/DDBJ whole genome shotgun (WGS) entry which is preliminary data.</text>
</comment>
<feature type="non-terminal residue" evidence="2">
    <location>
        <position position="94"/>
    </location>
</feature>
<keyword evidence="1" id="KW-0472">Membrane</keyword>
<keyword evidence="1" id="KW-0812">Transmembrane</keyword>
<dbReference type="EMBL" id="CATNWA010020550">
    <property type="protein sequence ID" value="CAI9618878.1"/>
    <property type="molecule type" value="Genomic_DNA"/>
</dbReference>
<keyword evidence="3" id="KW-1185">Reference proteome</keyword>
<evidence type="ECO:0000313" key="3">
    <source>
        <dbReference type="Proteomes" id="UP001162483"/>
    </source>
</evidence>
<proteinExistence type="predicted"/>
<keyword evidence="1" id="KW-1133">Transmembrane helix</keyword>
<gene>
    <name evidence="2" type="ORF">SPARVUS_LOCUS15751241</name>
</gene>
<feature type="non-terminal residue" evidence="2">
    <location>
        <position position="1"/>
    </location>
</feature>